<dbReference type="EMBL" id="FOUT01000002">
    <property type="protein sequence ID" value="SFM80454.1"/>
    <property type="molecule type" value="Genomic_DNA"/>
</dbReference>
<keyword evidence="2" id="KW-1185">Reference proteome</keyword>
<sequence length="47" mass="5292">MAKLYSKKKAVIQEMKPKATVVSFLLDYSKALSVVKTATKSYQILKN</sequence>
<accession>A0A1I4TUS9</accession>
<gene>
    <name evidence="1" type="ORF">SAMN05444143_102286</name>
</gene>
<reference evidence="2" key="1">
    <citation type="submission" date="2016-10" db="EMBL/GenBank/DDBJ databases">
        <authorList>
            <person name="Varghese N."/>
            <person name="Submissions S."/>
        </authorList>
    </citation>
    <scope>NUCLEOTIDE SEQUENCE [LARGE SCALE GENOMIC DNA]</scope>
    <source>
        <strain evidence="2">DSM 4002</strain>
    </source>
</reference>
<name>A0A1I4TUS9_9FLAO</name>
<dbReference type="AlphaFoldDB" id="A0A1I4TUS9"/>
<protein>
    <submittedName>
        <fullName evidence="1">Uncharacterized protein</fullName>
    </submittedName>
</protein>
<organism evidence="1 2">
    <name type="scientific">Flavobacterium succinicans</name>
    <dbReference type="NCBI Taxonomy" id="29536"/>
    <lineage>
        <taxon>Bacteria</taxon>
        <taxon>Pseudomonadati</taxon>
        <taxon>Bacteroidota</taxon>
        <taxon>Flavobacteriia</taxon>
        <taxon>Flavobacteriales</taxon>
        <taxon>Flavobacteriaceae</taxon>
        <taxon>Flavobacterium</taxon>
    </lineage>
</organism>
<evidence type="ECO:0000313" key="1">
    <source>
        <dbReference type="EMBL" id="SFM80454.1"/>
    </source>
</evidence>
<proteinExistence type="predicted"/>
<evidence type="ECO:0000313" key="2">
    <source>
        <dbReference type="Proteomes" id="UP000182961"/>
    </source>
</evidence>
<dbReference type="Proteomes" id="UP000182961">
    <property type="component" value="Unassembled WGS sequence"/>
</dbReference>